<proteinExistence type="predicted"/>
<evidence type="ECO:0000313" key="3">
    <source>
        <dbReference type="Proteomes" id="UP000217289"/>
    </source>
</evidence>
<dbReference type="AlphaFoldDB" id="A0A250IA88"/>
<dbReference type="OrthoDB" id="5509251at2"/>
<feature type="domain" description="Immunity MXAN-0049 protein" evidence="1">
    <location>
        <begin position="67"/>
        <end position="195"/>
    </location>
</feature>
<dbReference type="KEGG" id="mbd:MEBOL_002243"/>
<name>A0A250IA88_9BACT</name>
<dbReference type="Pfam" id="PF07791">
    <property type="entry name" value="Imm11"/>
    <property type="match status" value="1"/>
</dbReference>
<gene>
    <name evidence="2" type="ORF">MEBOL_002243</name>
</gene>
<evidence type="ECO:0000313" key="2">
    <source>
        <dbReference type="EMBL" id="ATB28794.1"/>
    </source>
</evidence>
<sequence length="201" mass="22726">MTSVSDRLFFELDFDVYVPGRWYLAEPINLAGQEVEDIWTFTEGRSIEIREALRIPLSRPGRALDFDKTTVAGTPIVSERVAIVLRELAPQDVQLFPVEVEGRTEPYFLLNVARTILCIDDAACDEARLWMPEDGRPELVGQYHVVTGLRIDVSKVGDARVFRPWGYCPPIIVDREIKDALEHAEIAGAVFRDVTAPRRSV</sequence>
<dbReference type="InterPro" id="IPR012433">
    <property type="entry name" value="Imm11"/>
</dbReference>
<dbReference type="RefSeq" id="WP_095977441.1">
    <property type="nucleotide sequence ID" value="NZ_CP022163.1"/>
</dbReference>
<keyword evidence="3" id="KW-1185">Reference proteome</keyword>
<dbReference type="Proteomes" id="UP000217289">
    <property type="component" value="Chromosome"/>
</dbReference>
<evidence type="ECO:0000259" key="1">
    <source>
        <dbReference type="Pfam" id="PF07791"/>
    </source>
</evidence>
<organism evidence="2 3">
    <name type="scientific">Melittangium boletus DSM 14713</name>
    <dbReference type="NCBI Taxonomy" id="1294270"/>
    <lineage>
        <taxon>Bacteria</taxon>
        <taxon>Pseudomonadati</taxon>
        <taxon>Myxococcota</taxon>
        <taxon>Myxococcia</taxon>
        <taxon>Myxococcales</taxon>
        <taxon>Cystobacterineae</taxon>
        <taxon>Archangiaceae</taxon>
        <taxon>Melittangium</taxon>
    </lineage>
</organism>
<protein>
    <recommendedName>
        <fullName evidence="1">Immunity MXAN-0049 protein domain-containing protein</fullName>
    </recommendedName>
</protein>
<dbReference type="EMBL" id="CP022163">
    <property type="protein sequence ID" value="ATB28794.1"/>
    <property type="molecule type" value="Genomic_DNA"/>
</dbReference>
<accession>A0A250IA88</accession>
<reference evidence="2 3" key="1">
    <citation type="submission" date="2017-06" db="EMBL/GenBank/DDBJ databases">
        <authorList>
            <person name="Kim H.J."/>
            <person name="Triplett B.A."/>
        </authorList>
    </citation>
    <scope>NUCLEOTIDE SEQUENCE [LARGE SCALE GENOMIC DNA]</scope>
    <source>
        <strain evidence="2 3">DSM 14713</strain>
    </source>
</reference>